<dbReference type="WBParaSite" id="NBR_0001330401-mRNA-1">
    <property type="protein sequence ID" value="NBR_0001330401-mRNA-1"/>
    <property type="gene ID" value="NBR_0001330401"/>
</dbReference>
<proteinExistence type="predicted"/>
<keyword evidence="3" id="KW-1185">Reference proteome</keyword>
<evidence type="ECO:0000313" key="2">
    <source>
        <dbReference type="EMBL" id="VDL76894.1"/>
    </source>
</evidence>
<evidence type="ECO:0000256" key="1">
    <source>
        <dbReference type="SAM" id="MobiDB-lite"/>
    </source>
</evidence>
<reference evidence="2 3" key="2">
    <citation type="submission" date="2018-11" db="EMBL/GenBank/DDBJ databases">
        <authorList>
            <consortium name="Pathogen Informatics"/>
        </authorList>
    </citation>
    <scope>NUCLEOTIDE SEQUENCE [LARGE SCALE GENOMIC DNA]</scope>
</reference>
<gene>
    <name evidence="2" type="ORF">NBR_LOCUS13305</name>
</gene>
<dbReference type="EMBL" id="UYSL01021000">
    <property type="protein sequence ID" value="VDL76894.1"/>
    <property type="molecule type" value="Genomic_DNA"/>
</dbReference>
<organism evidence="4">
    <name type="scientific">Nippostrongylus brasiliensis</name>
    <name type="common">Rat hookworm</name>
    <dbReference type="NCBI Taxonomy" id="27835"/>
    <lineage>
        <taxon>Eukaryota</taxon>
        <taxon>Metazoa</taxon>
        <taxon>Ecdysozoa</taxon>
        <taxon>Nematoda</taxon>
        <taxon>Chromadorea</taxon>
        <taxon>Rhabditida</taxon>
        <taxon>Rhabditina</taxon>
        <taxon>Rhabditomorpha</taxon>
        <taxon>Strongyloidea</taxon>
        <taxon>Heligmosomidae</taxon>
        <taxon>Nippostrongylus</taxon>
    </lineage>
</organism>
<sequence>MINDGKLRSKNCRTTETFRTMSLFSFELARKKKMKKMKMKKKKKKEEEDDEKKKKKKNAINATGIGHTIEGPMHRTQQVSLDAVGKTAHWK</sequence>
<reference evidence="4" key="1">
    <citation type="submission" date="2017-02" db="UniProtKB">
        <authorList>
            <consortium name="WormBaseParasite"/>
        </authorList>
    </citation>
    <scope>IDENTIFICATION</scope>
</reference>
<dbReference type="AlphaFoldDB" id="A0A0N4YAA1"/>
<accession>A0A0N4YAA1</accession>
<protein>
    <submittedName>
        <fullName evidence="2 4">Uncharacterized protein</fullName>
    </submittedName>
</protein>
<name>A0A0N4YAA1_NIPBR</name>
<dbReference type="Proteomes" id="UP000271162">
    <property type="component" value="Unassembled WGS sequence"/>
</dbReference>
<feature type="region of interest" description="Disordered" evidence="1">
    <location>
        <begin position="32"/>
        <end position="91"/>
    </location>
</feature>
<evidence type="ECO:0000313" key="4">
    <source>
        <dbReference type="WBParaSite" id="NBR_0001330401-mRNA-1"/>
    </source>
</evidence>
<evidence type="ECO:0000313" key="3">
    <source>
        <dbReference type="Proteomes" id="UP000271162"/>
    </source>
</evidence>
<feature type="compositionally biased region" description="Basic residues" evidence="1">
    <location>
        <begin position="32"/>
        <end position="44"/>
    </location>
</feature>